<dbReference type="Pfam" id="PF00225">
    <property type="entry name" value="Kinesin"/>
    <property type="match status" value="1"/>
</dbReference>
<comment type="similarity">
    <text evidence="3">Belongs to the TRAFAC class myosin-kinesin ATPase superfamily. Kinesin family.</text>
</comment>
<evidence type="ECO:0000313" key="6">
    <source>
        <dbReference type="Proteomes" id="UP000054498"/>
    </source>
</evidence>
<keyword evidence="6" id="KW-1185">Reference proteome</keyword>
<keyword evidence="2 3" id="KW-0505">Motor protein</keyword>
<dbReference type="PANTHER" id="PTHR47968">
    <property type="entry name" value="CENTROMERE PROTEIN E"/>
    <property type="match status" value="1"/>
</dbReference>
<dbReference type="Proteomes" id="UP000054498">
    <property type="component" value="Unassembled WGS sequence"/>
</dbReference>
<evidence type="ECO:0000256" key="2">
    <source>
        <dbReference type="ARBA" id="ARBA00023175"/>
    </source>
</evidence>
<dbReference type="RefSeq" id="XP_013890951.1">
    <property type="nucleotide sequence ID" value="XM_014035497.1"/>
</dbReference>
<feature type="domain" description="Kinesin motor" evidence="4">
    <location>
        <begin position="1"/>
        <end position="109"/>
    </location>
</feature>
<keyword evidence="3" id="KW-0067">ATP-binding</keyword>
<accession>A0A0D2LPK3</accession>
<dbReference type="PANTHER" id="PTHR47968:SF75">
    <property type="entry name" value="CENTROMERE-ASSOCIATED PROTEIN E"/>
    <property type="match status" value="1"/>
</dbReference>
<evidence type="ECO:0000259" key="4">
    <source>
        <dbReference type="PROSITE" id="PS50067"/>
    </source>
</evidence>
<dbReference type="GO" id="GO:0005524">
    <property type="term" value="F:ATP binding"/>
    <property type="evidence" value="ECO:0007669"/>
    <property type="project" value="UniProtKB-UniRule"/>
</dbReference>
<dbReference type="KEGG" id="mng:MNEG_16032"/>
<dbReference type="GO" id="GO:0008017">
    <property type="term" value="F:microtubule binding"/>
    <property type="evidence" value="ECO:0007669"/>
    <property type="project" value="InterPro"/>
</dbReference>
<dbReference type="SUPFAM" id="SSF52540">
    <property type="entry name" value="P-loop containing nucleoside triphosphate hydrolases"/>
    <property type="match status" value="1"/>
</dbReference>
<evidence type="ECO:0000256" key="3">
    <source>
        <dbReference type="PROSITE-ProRule" id="PRU00283"/>
    </source>
</evidence>
<dbReference type="AlphaFoldDB" id="A0A0D2LPK3"/>
<name>A0A0D2LPK3_9CHLO</name>
<sequence>MGSQVFAYGVTGSGKTHTMMGDSAGDEGLVQRTVKALFEETRRRTDRVWTVKLSMMQVYNENLQDLIGSRASDGGLVILDDKIPGLAEAEMTNADETIMMIYKGNDKRK</sequence>
<dbReference type="InterPro" id="IPR027417">
    <property type="entry name" value="P-loop_NTPase"/>
</dbReference>
<dbReference type="InterPro" id="IPR027640">
    <property type="entry name" value="Kinesin-like_fam"/>
</dbReference>
<dbReference type="Gene3D" id="3.40.850.10">
    <property type="entry name" value="Kinesin motor domain"/>
    <property type="match status" value="1"/>
</dbReference>
<proteinExistence type="inferred from homology"/>
<dbReference type="GO" id="GO:0003777">
    <property type="term" value="F:microtubule motor activity"/>
    <property type="evidence" value="ECO:0007669"/>
    <property type="project" value="InterPro"/>
</dbReference>
<reference evidence="5 6" key="1">
    <citation type="journal article" date="2013" name="BMC Genomics">
        <title>Reconstruction of the lipid metabolism for the microalga Monoraphidium neglectum from its genome sequence reveals characteristics suitable for biofuel production.</title>
        <authorList>
            <person name="Bogen C."/>
            <person name="Al-Dilaimi A."/>
            <person name="Albersmeier A."/>
            <person name="Wichmann J."/>
            <person name="Grundmann M."/>
            <person name="Rupp O."/>
            <person name="Lauersen K.J."/>
            <person name="Blifernez-Klassen O."/>
            <person name="Kalinowski J."/>
            <person name="Goesmann A."/>
            <person name="Mussgnug J.H."/>
            <person name="Kruse O."/>
        </authorList>
    </citation>
    <scope>NUCLEOTIDE SEQUENCE [LARGE SCALE GENOMIC DNA]</scope>
    <source>
        <strain evidence="5 6">SAG 48.87</strain>
    </source>
</reference>
<protein>
    <submittedName>
        <fullName evidence="5">Kinesin-like protein KIF18B</fullName>
    </submittedName>
</protein>
<keyword evidence="1" id="KW-0175">Coiled coil</keyword>
<organism evidence="5 6">
    <name type="scientific">Monoraphidium neglectum</name>
    <dbReference type="NCBI Taxonomy" id="145388"/>
    <lineage>
        <taxon>Eukaryota</taxon>
        <taxon>Viridiplantae</taxon>
        <taxon>Chlorophyta</taxon>
        <taxon>core chlorophytes</taxon>
        <taxon>Chlorophyceae</taxon>
        <taxon>CS clade</taxon>
        <taxon>Sphaeropleales</taxon>
        <taxon>Selenastraceae</taxon>
        <taxon>Monoraphidium</taxon>
    </lineage>
</organism>
<dbReference type="EMBL" id="KK106122">
    <property type="protein sequence ID" value="KIY91931.1"/>
    <property type="molecule type" value="Genomic_DNA"/>
</dbReference>
<dbReference type="STRING" id="145388.A0A0D2LPK3"/>
<evidence type="ECO:0000313" key="5">
    <source>
        <dbReference type="EMBL" id="KIY91931.1"/>
    </source>
</evidence>
<gene>
    <name evidence="5" type="ORF">MNEG_16032</name>
</gene>
<feature type="non-terminal residue" evidence="5">
    <location>
        <position position="109"/>
    </location>
</feature>
<dbReference type="OrthoDB" id="3176171at2759"/>
<evidence type="ECO:0000256" key="1">
    <source>
        <dbReference type="ARBA" id="ARBA00023054"/>
    </source>
</evidence>
<dbReference type="InterPro" id="IPR036961">
    <property type="entry name" value="Kinesin_motor_dom_sf"/>
</dbReference>
<feature type="binding site" evidence="3">
    <location>
        <begin position="9"/>
        <end position="16"/>
    </location>
    <ligand>
        <name>ATP</name>
        <dbReference type="ChEBI" id="CHEBI:30616"/>
    </ligand>
</feature>
<dbReference type="GO" id="GO:0007018">
    <property type="term" value="P:microtubule-based movement"/>
    <property type="evidence" value="ECO:0007669"/>
    <property type="project" value="InterPro"/>
</dbReference>
<dbReference type="InterPro" id="IPR001752">
    <property type="entry name" value="Kinesin_motor_dom"/>
</dbReference>
<keyword evidence="3" id="KW-0547">Nucleotide-binding</keyword>
<dbReference type="PROSITE" id="PS50067">
    <property type="entry name" value="KINESIN_MOTOR_2"/>
    <property type="match status" value="1"/>
</dbReference>
<dbReference type="GeneID" id="25733752"/>